<dbReference type="Proteomes" id="UP001202479">
    <property type="component" value="Unassembled WGS sequence"/>
</dbReference>
<comment type="similarity">
    <text evidence="1">Belongs to the iron/ascorbate-dependent oxidoreductase family.</text>
</comment>
<proteinExistence type="inferred from homology"/>
<dbReference type="GO" id="GO:0044283">
    <property type="term" value="P:small molecule biosynthetic process"/>
    <property type="evidence" value="ECO:0007669"/>
    <property type="project" value="UniProtKB-ARBA"/>
</dbReference>
<dbReference type="Pfam" id="PF14226">
    <property type="entry name" value="DIOX_N"/>
    <property type="match status" value="1"/>
</dbReference>
<comment type="caution">
    <text evidence="3">The sequence shown here is derived from an EMBL/GenBank/DDBJ whole genome shotgun (WGS) entry which is preliminary data.</text>
</comment>
<dbReference type="EMBL" id="JAHUZD010000028">
    <property type="protein sequence ID" value="KAI3405563.2"/>
    <property type="molecule type" value="Genomic_DNA"/>
</dbReference>
<organism evidence="3 4">
    <name type="scientific">Candida oxycetoniae</name>
    <dbReference type="NCBI Taxonomy" id="497107"/>
    <lineage>
        <taxon>Eukaryota</taxon>
        <taxon>Fungi</taxon>
        <taxon>Dikarya</taxon>
        <taxon>Ascomycota</taxon>
        <taxon>Saccharomycotina</taxon>
        <taxon>Pichiomycetes</taxon>
        <taxon>Debaryomycetaceae</taxon>
        <taxon>Candida/Lodderomyces clade</taxon>
        <taxon>Candida</taxon>
    </lineage>
</organism>
<dbReference type="PROSITE" id="PS51471">
    <property type="entry name" value="FE2OG_OXY"/>
    <property type="match status" value="1"/>
</dbReference>
<gene>
    <name evidence="3" type="ORF">KGF56_001581</name>
</gene>
<dbReference type="SUPFAM" id="SSF51197">
    <property type="entry name" value="Clavaminate synthase-like"/>
    <property type="match status" value="1"/>
</dbReference>
<dbReference type="InterPro" id="IPR005123">
    <property type="entry name" value="Oxoglu/Fe-dep_dioxygenase_dom"/>
</dbReference>
<dbReference type="InterPro" id="IPR026992">
    <property type="entry name" value="DIOX_N"/>
</dbReference>
<dbReference type="AlphaFoldDB" id="A0AAI9SYJ0"/>
<sequence length="335" mass="38077">MCKPNPLKIVDIKSNSNETPKEFLNALTTQGFVFIDGHDFTSKEVNTLFQLSKAFFELPMSYKEQFAKTEGNTGYISFNRENLDPTRKNDFKEGLNISDLNLVTGEPSSEAPVPDWIKEAERYELVTSVIRKFNILTLKLLELLAIGLNIDDTETLKGRDWFVSRYRPDAKSGSTLRFLHYPKLNFDSNPVGEVRAGAHTDYGSMTLLFQKQNQEGLEIFSQISGKWEKVPYIETGKFPGMAPPIVMNIGDLASYWTAGLLKSTIHRVRFESQDEKQSEDRYSIVFFSHPNDETLLEPVPSDLIKSRSKSGVAKDTKYITALQHLHRKLASTYDV</sequence>
<dbReference type="GO" id="GO:0046872">
    <property type="term" value="F:metal ion binding"/>
    <property type="evidence" value="ECO:0007669"/>
    <property type="project" value="UniProtKB-KW"/>
</dbReference>
<dbReference type="GO" id="GO:0016491">
    <property type="term" value="F:oxidoreductase activity"/>
    <property type="evidence" value="ECO:0007669"/>
    <property type="project" value="UniProtKB-KW"/>
</dbReference>
<dbReference type="InterPro" id="IPR027443">
    <property type="entry name" value="IPNS-like_sf"/>
</dbReference>
<accession>A0AAI9SYJ0</accession>
<dbReference type="InterPro" id="IPR044861">
    <property type="entry name" value="IPNS-like_FE2OG_OXY"/>
</dbReference>
<dbReference type="PANTHER" id="PTHR47990">
    <property type="entry name" value="2-OXOGLUTARATE (2OG) AND FE(II)-DEPENDENT OXYGENASE SUPERFAMILY PROTEIN-RELATED"/>
    <property type="match status" value="1"/>
</dbReference>
<dbReference type="Pfam" id="PF03171">
    <property type="entry name" value="2OG-FeII_Oxy"/>
    <property type="match status" value="1"/>
</dbReference>
<evidence type="ECO:0000259" key="2">
    <source>
        <dbReference type="PROSITE" id="PS51471"/>
    </source>
</evidence>
<keyword evidence="4" id="KW-1185">Reference proteome</keyword>
<evidence type="ECO:0000313" key="3">
    <source>
        <dbReference type="EMBL" id="KAI3405563.2"/>
    </source>
</evidence>
<dbReference type="RefSeq" id="XP_049181308.1">
    <property type="nucleotide sequence ID" value="XM_049322719.1"/>
</dbReference>
<keyword evidence="1" id="KW-0408">Iron</keyword>
<protein>
    <recommendedName>
        <fullName evidence="2">Fe2OG dioxygenase domain-containing protein</fullName>
    </recommendedName>
</protein>
<dbReference type="GeneID" id="73379198"/>
<feature type="domain" description="Fe2OG dioxygenase" evidence="2">
    <location>
        <begin position="171"/>
        <end position="290"/>
    </location>
</feature>
<keyword evidence="1" id="KW-0560">Oxidoreductase</keyword>
<evidence type="ECO:0000256" key="1">
    <source>
        <dbReference type="RuleBase" id="RU003682"/>
    </source>
</evidence>
<dbReference type="InterPro" id="IPR050231">
    <property type="entry name" value="Iron_ascorbate_oxido_reductase"/>
</dbReference>
<dbReference type="Gene3D" id="2.60.120.330">
    <property type="entry name" value="B-lactam Antibiotic, Isopenicillin N Synthase, Chain"/>
    <property type="match status" value="1"/>
</dbReference>
<evidence type="ECO:0000313" key="4">
    <source>
        <dbReference type="Proteomes" id="UP001202479"/>
    </source>
</evidence>
<reference evidence="3" key="1">
    <citation type="journal article" date="2022" name="DNA Res.">
        <title>Genome analysis of five recently described species of the CUG-Ser clade uncovers Candida theae as a new hybrid lineage with pathogenic potential in the Candida parapsilosis species complex.</title>
        <authorList>
            <person name="Mixao V."/>
            <person name="Del Olmo V."/>
            <person name="Hegedusova E."/>
            <person name="Saus E."/>
            <person name="Pryszcz L."/>
            <person name="Cillingova A."/>
            <person name="Nosek J."/>
            <person name="Gabaldon T."/>
        </authorList>
    </citation>
    <scope>NUCLEOTIDE SEQUENCE</scope>
    <source>
        <strain evidence="3">CBS 10844</strain>
    </source>
</reference>
<keyword evidence="1" id="KW-0479">Metal-binding</keyword>
<name>A0AAI9SYJ0_9ASCO</name>